<evidence type="ECO:0000256" key="1">
    <source>
        <dbReference type="SAM" id="Coils"/>
    </source>
</evidence>
<name>A0A7D4BGQ9_9BACL</name>
<dbReference type="EMBL" id="CP048104">
    <property type="protein sequence ID" value="QKG85252.1"/>
    <property type="molecule type" value="Genomic_DNA"/>
</dbReference>
<proteinExistence type="predicted"/>
<dbReference type="SUPFAM" id="SSF46689">
    <property type="entry name" value="Homeodomain-like"/>
    <property type="match status" value="1"/>
</dbReference>
<keyword evidence="5" id="KW-1185">Reference proteome</keyword>
<reference evidence="4 5" key="1">
    <citation type="submission" date="2020-01" db="EMBL/GenBank/DDBJ databases">
        <authorList>
            <person name="Gulvik C.A."/>
            <person name="Batra D.G."/>
        </authorList>
    </citation>
    <scope>NUCLEOTIDE SEQUENCE [LARGE SCALE GENOMIC DNA]</scope>
    <source>
        <strain evidence="4 5">W9323</strain>
    </source>
</reference>
<feature type="domain" description="HTH myb-type" evidence="3">
    <location>
        <begin position="1"/>
        <end position="58"/>
    </location>
</feature>
<dbReference type="KEGG" id="kpul:GXN76_12715"/>
<dbReference type="InterPro" id="IPR009057">
    <property type="entry name" value="Homeodomain-like_sf"/>
</dbReference>
<keyword evidence="1" id="KW-0175">Coiled coil</keyword>
<organism evidence="4 5">
    <name type="scientific">Kroppenstedtia pulmonis</name>
    <dbReference type="NCBI Taxonomy" id="1380685"/>
    <lineage>
        <taxon>Bacteria</taxon>
        <taxon>Bacillati</taxon>
        <taxon>Bacillota</taxon>
        <taxon>Bacilli</taxon>
        <taxon>Bacillales</taxon>
        <taxon>Thermoactinomycetaceae</taxon>
        <taxon>Kroppenstedtia</taxon>
    </lineage>
</organism>
<dbReference type="Gene3D" id="1.10.10.60">
    <property type="entry name" value="Homeodomain-like"/>
    <property type="match status" value="1"/>
</dbReference>
<dbReference type="InterPro" id="IPR017930">
    <property type="entry name" value="Myb_dom"/>
</dbReference>
<dbReference type="InterPro" id="IPR001005">
    <property type="entry name" value="SANT/Myb"/>
</dbReference>
<dbReference type="SMART" id="SM00717">
    <property type="entry name" value="SANT"/>
    <property type="match status" value="1"/>
</dbReference>
<evidence type="ECO:0000259" key="2">
    <source>
        <dbReference type="PROSITE" id="PS50090"/>
    </source>
</evidence>
<dbReference type="Pfam" id="PF13921">
    <property type="entry name" value="Myb_DNA-bind_6"/>
    <property type="match status" value="1"/>
</dbReference>
<evidence type="ECO:0000259" key="3">
    <source>
        <dbReference type="PROSITE" id="PS51294"/>
    </source>
</evidence>
<dbReference type="PROSITE" id="PS51294">
    <property type="entry name" value="HTH_MYB"/>
    <property type="match status" value="1"/>
</dbReference>
<gene>
    <name evidence="4" type="ORF">GXN76_12715</name>
</gene>
<evidence type="ECO:0000313" key="4">
    <source>
        <dbReference type="EMBL" id="QKG85252.1"/>
    </source>
</evidence>
<dbReference type="InterPro" id="IPR014243">
    <property type="entry name" value="RsfA-like"/>
</dbReference>
<accession>A0A7D4BGQ9</accession>
<dbReference type="PANTHER" id="PTHR41302:SF2">
    <property type="entry name" value="PRESPORE SPECIFIC TRANSCRIPTIONAL ACTIVATOR RSFA"/>
    <property type="match status" value="1"/>
</dbReference>
<dbReference type="Proteomes" id="UP000503088">
    <property type="component" value="Chromosome"/>
</dbReference>
<feature type="coiled-coil region" evidence="1">
    <location>
        <begin position="84"/>
        <end position="132"/>
    </location>
</feature>
<dbReference type="AlphaFoldDB" id="A0A7D4BGQ9"/>
<feature type="domain" description="Myb-like" evidence="2">
    <location>
        <begin position="1"/>
        <end position="54"/>
    </location>
</feature>
<evidence type="ECO:0000313" key="5">
    <source>
        <dbReference type="Proteomes" id="UP000503088"/>
    </source>
</evidence>
<sequence length="191" mass="22639">MKGRCWSEEEDELLAAVVLKSVRDGGNQLDAFEEVSRKIGRTPGACGFRWNAVVRKKKADSFYRAKKQRVANHLKKKRESSFTLKEIIQQLRDFERQYQMDQIELKQLQERLNERKYQLKRITEENLQLNKEWEEYNDFQHEIKNRYANLLKMLQSVRKLAEDGEPIDKWDIRSGEIDDRSGVDTEKGANS</sequence>
<protein>
    <submittedName>
        <fullName evidence="4">Uncharacterized protein</fullName>
    </submittedName>
</protein>
<dbReference type="RefSeq" id="WP_173223732.1">
    <property type="nucleotide sequence ID" value="NZ_CP048104.1"/>
</dbReference>
<dbReference type="PANTHER" id="PTHR41302">
    <property type="entry name" value="PRESPORE-SPECIFIC TRANSCRIPTIONAL REGULATOR RSFA-RELATED"/>
    <property type="match status" value="1"/>
</dbReference>
<dbReference type="PROSITE" id="PS50090">
    <property type="entry name" value="MYB_LIKE"/>
    <property type="match status" value="1"/>
</dbReference>